<evidence type="ECO:0000313" key="2">
    <source>
        <dbReference type="Proteomes" id="UP000256780"/>
    </source>
</evidence>
<dbReference type="EMBL" id="OFSQ01000003">
    <property type="protein sequence ID" value="SOY43811.1"/>
    <property type="molecule type" value="Genomic_DNA"/>
</dbReference>
<comment type="caution">
    <text evidence="1">The sequence shown here is derived from an EMBL/GenBank/DDBJ whole genome shotgun (WGS) entry which is preliminary data.</text>
</comment>
<sequence length="154" mass="16437">MRRAVPHTAQQIPANAYSQDEHDAAYGLGQFGAEHWLAARKAMPAGAVLADWRNQCARDFLSSMSPEGQGLLPSMLAGFDAEAEERYPLGEFGAAQRTAAAGDMVLCIDAEDADEWLTLGKAYRVHAVVGSALVITDDSGDTAGRHHASHFVIA</sequence>
<accession>A0A975WTZ0</accession>
<evidence type="ECO:0000313" key="1">
    <source>
        <dbReference type="EMBL" id="SOY43811.1"/>
    </source>
</evidence>
<protein>
    <submittedName>
        <fullName evidence="1">Uncharacterized protein</fullName>
    </submittedName>
</protein>
<organism evidence="1 2">
    <name type="scientific">Cupriavidus taiwanensis</name>
    <dbReference type="NCBI Taxonomy" id="164546"/>
    <lineage>
        <taxon>Bacteria</taxon>
        <taxon>Pseudomonadati</taxon>
        <taxon>Pseudomonadota</taxon>
        <taxon>Betaproteobacteria</taxon>
        <taxon>Burkholderiales</taxon>
        <taxon>Burkholderiaceae</taxon>
        <taxon>Cupriavidus</taxon>
    </lineage>
</organism>
<dbReference type="OrthoDB" id="9914826at2"/>
<dbReference type="Proteomes" id="UP000256780">
    <property type="component" value="Chromosome CBM2587_a"/>
</dbReference>
<proteinExistence type="predicted"/>
<reference evidence="1 2" key="1">
    <citation type="submission" date="2018-01" db="EMBL/GenBank/DDBJ databases">
        <authorList>
            <person name="Clerissi C."/>
        </authorList>
    </citation>
    <scope>NUCLEOTIDE SEQUENCE [LARGE SCALE GENOMIC DNA]</scope>
    <source>
        <strain evidence="1">Cupriavidus sp. LMG 19464</strain>
    </source>
</reference>
<gene>
    <name evidence="1" type="ORF">CBM2587_A110026</name>
</gene>
<name>A0A975WTZ0_9BURK</name>
<dbReference type="AlphaFoldDB" id="A0A975WTZ0"/>
<dbReference type="RefSeq" id="WP_116356204.1">
    <property type="nucleotide sequence ID" value="NZ_LT976853.1"/>
</dbReference>